<dbReference type="Proteomes" id="UP000000844">
    <property type="component" value="Chromosome"/>
</dbReference>
<sequence>MSTIDYERLLTELTEARAETAGTVDTAWKETADRIERLEDRLLVQQAELLKLATTLHFKAPPLRPTPEDIGTAREPESACRSCEREADSADAAAQRALSLARMPSFLPNQRPLVRHLTIYLLCALGAVAVECLAVASQGFVKASWIFAAAPLAAFAVGYVVIGSVGRPRVLPESKRARRALLPTRDPKPGLMLCLIASVVTAAAFLLS</sequence>
<feature type="transmembrane region" description="Helical" evidence="1">
    <location>
        <begin position="143"/>
        <end position="166"/>
    </location>
</feature>
<feature type="transmembrane region" description="Helical" evidence="1">
    <location>
        <begin position="187"/>
        <end position="207"/>
    </location>
</feature>
<keyword evidence="1" id="KW-0472">Membrane</keyword>
<dbReference type="AlphaFoldDB" id="D3QAX8"/>
<proteinExistence type="predicted"/>
<dbReference type="OrthoDB" id="5192562at2"/>
<dbReference type="HOGENOM" id="CLU_1320250_0_0_11"/>
<organism evidence="2 3">
    <name type="scientific">Stackebrandtia nassauensis (strain DSM 44728 / CIP 108903 / NRRL B-16338 / NBRC 102104 / LLR-40K-21)</name>
    <dbReference type="NCBI Taxonomy" id="446470"/>
    <lineage>
        <taxon>Bacteria</taxon>
        <taxon>Bacillati</taxon>
        <taxon>Actinomycetota</taxon>
        <taxon>Actinomycetes</taxon>
        <taxon>Glycomycetales</taxon>
        <taxon>Glycomycetaceae</taxon>
        <taxon>Stackebrandtia</taxon>
    </lineage>
</organism>
<keyword evidence="1" id="KW-1133">Transmembrane helix</keyword>
<reference evidence="2 3" key="1">
    <citation type="journal article" date="2009" name="Stand. Genomic Sci.">
        <title>Complete genome sequence of Stackebrandtia nassauensis type strain (LLR-40K-21).</title>
        <authorList>
            <person name="Munk C."/>
            <person name="Lapidus A."/>
            <person name="Copeland A."/>
            <person name="Jando M."/>
            <person name="Mayilraj S."/>
            <person name="Glavina Del Rio T."/>
            <person name="Nolan M."/>
            <person name="Chen F."/>
            <person name="Lucas S."/>
            <person name="Tice H."/>
            <person name="Cheng J.F."/>
            <person name="Han C."/>
            <person name="Detter J.C."/>
            <person name="Bruce D."/>
            <person name="Goodwin L."/>
            <person name="Chain P."/>
            <person name="Pitluck S."/>
            <person name="Goker M."/>
            <person name="Ovchinikova G."/>
            <person name="Pati A."/>
            <person name="Ivanova N."/>
            <person name="Mavromatis K."/>
            <person name="Chen A."/>
            <person name="Palaniappan K."/>
            <person name="Land M."/>
            <person name="Hauser L."/>
            <person name="Chang Y.J."/>
            <person name="Jeffries C.D."/>
            <person name="Bristow J."/>
            <person name="Eisen J.A."/>
            <person name="Markowitz V."/>
            <person name="Hugenholtz P."/>
            <person name="Kyrpides N.C."/>
            <person name="Klenk H.P."/>
        </authorList>
    </citation>
    <scope>NUCLEOTIDE SEQUENCE [LARGE SCALE GENOMIC DNA]</scope>
    <source>
        <strain evidence="3">DSM 44728 / CIP 108903 / NRRL B-16338 / NBRC 102104 / LLR-40K-21</strain>
    </source>
</reference>
<dbReference type="STRING" id="446470.Snas_5139"/>
<keyword evidence="1" id="KW-0812">Transmembrane</keyword>
<feature type="transmembrane region" description="Helical" evidence="1">
    <location>
        <begin position="117"/>
        <end position="137"/>
    </location>
</feature>
<dbReference type="EMBL" id="CP001778">
    <property type="protein sequence ID" value="ADD44774.1"/>
    <property type="molecule type" value="Genomic_DNA"/>
</dbReference>
<evidence type="ECO:0000256" key="1">
    <source>
        <dbReference type="SAM" id="Phobius"/>
    </source>
</evidence>
<dbReference type="KEGG" id="sna:Snas_5139"/>
<dbReference type="RefSeq" id="WP_013020345.1">
    <property type="nucleotide sequence ID" value="NC_013947.1"/>
</dbReference>
<evidence type="ECO:0000313" key="3">
    <source>
        <dbReference type="Proteomes" id="UP000000844"/>
    </source>
</evidence>
<accession>D3QAX8</accession>
<keyword evidence="3" id="KW-1185">Reference proteome</keyword>
<protein>
    <submittedName>
        <fullName evidence="2">Uncharacterized protein</fullName>
    </submittedName>
</protein>
<gene>
    <name evidence="2" type="ordered locus">Snas_5139</name>
</gene>
<evidence type="ECO:0000313" key="2">
    <source>
        <dbReference type="EMBL" id="ADD44774.1"/>
    </source>
</evidence>
<name>D3QAX8_STANL</name>